<evidence type="ECO:0000256" key="3">
    <source>
        <dbReference type="ARBA" id="ARBA00022723"/>
    </source>
</evidence>
<evidence type="ECO:0000256" key="1">
    <source>
        <dbReference type="ARBA" id="ARBA00004642"/>
    </source>
</evidence>
<evidence type="ECO:0000256" key="8">
    <source>
        <dbReference type="ARBA" id="ARBA00023125"/>
    </source>
</evidence>
<evidence type="ECO:0000313" key="16">
    <source>
        <dbReference type="Proteomes" id="UP000318571"/>
    </source>
</evidence>
<sequence length="202" mass="23711">MPQHCVALRCKNRSKGRSADEPKITFHRFPQDKSLRKHWVEAIRRDLWSPSPYSRLCSSHFSDQDYVPDRQNRMLKWGAIPSKFVGRPAHRPKRTSTRRKLKRQRNCKSESSRALDDDGLSDQAPSKTPTIDPNCVDHNYAYPNDIDHITKHCNFLRKCLQSKLAQERIVKEKLKRSRSSVAKFKEMIDKLWQEDILSREGV</sequence>
<reference evidence="15 16" key="1">
    <citation type="journal article" date="2018" name="Nat. Ecol. Evol.">
        <title>Genomic signatures of mitonuclear coevolution across populations of Tigriopus californicus.</title>
        <authorList>
            <person name="Barreto F.S."/>
            <person name="Watson E.T."/>
            <person name="Lima T.G."/>
            <person name="Willett C.S."/>
            <person name="Edmands S."/>
            <person name="Li W."/>
            <person name="Burton R.S."/>
        </authorList>
    </citation>
    <scope>NUCLEOTIDE SEQUENCE [LARGE SCALE GENOMIC DNA]</scope>
    <source>
        <strain evidence="15 16">San Diego</strain>
    </source>
</reference>
<keyword evidence="4 12" id="KW-0863">Zinc-finger</keyword>
<dbReference type="PROSITE" id="PS50950">
    <property type="entry name" value="ZF_THAP"/>
    <property type="match status" value="1"/>
</dbReference>
<keyword evidence="3" id="KW-0479">Metal-binding</keyword>
<evidence type="ECO:0000313" key="15">
    <source>
        <dbReference type="EMBL" id="TRY63113.1"/>
    </source>
</evidence>
<evidence type="ECO:0000256" key="4">
    <source>
        <dbReference type="ARBA" id="ARBA00022771"/>
    </source>
</evidence>
<keyword evidence="8 12" id="KW-0238">DNA-binding</keyword>
<comment type="similarity">
    <text evidence="2">Belongs to the THAP1 family.</text>
</comment>
<dbReference type="OMA" id="SEWDMIC"/>
<keyword evidence="11" id="KW-0131">Cell cycle</keyword>
<feature type="compositionally biased region" description="Basic residues" evidence="13">
    <location>
        <begin position="88"/>
        <end position="106"/>
    </location>
</feature>
<comment type="subcellular location">
    <subcellularLocation>
        <location evidence="1">Nucleus</location>
        <location evidence="1">Nucleoplasm</location>
    </subcellularLocation>
</comment>
<dbReference type="Proteomes" id="UP000318571">
    <property type="component" value="Chromosome 10"/>
</dbReference>
<evidence type="ECO:0000256" key="9">
    <source>
        <dbReference type="ARBA" id="ARBA00023163"/>
    </source>
</evidence>
<evidence type="ECO:0000259" key="14">
    <source>
        <dbReference type="PROSITE" id="PS50950"/>
    </source>
</evidence>
<keyword evidence="16" id="KW-1185">Reference proteome</keyword>
<keyword evidence="9" id="KW-0804">Transcription</keyword>
<dbReference type="Pfam" id="PF05485">
    <property type="entry name" value="THAP"/>
    <property type="match status" value="1"/>
</dbReference>
<proteinExistence type="inferred from homology"/>
<dbReference type="OrthoDB" id="6356087at2759"/>
<dbReference type="PANTHER" id="PTHR46600:SF1">
    <property type="entry name" value="THAP DOMAIN-CONTAINING PROTEIN 1"/>
    <property type="match status" value="1"/>
</dbReference>
<gene>
    <name evidence="15" type="ORF">TCAL_08232</name>
</gene>
<comment type="caution">
    <text evidence="15">The sequence shown here is derived from an EMBL/GenBank/DDBJ whole genome shotgun (WGS) entry which is preliminary data.</text>
</comment>
<evidence type="ECO:0000256" key="10">
    <source>
        <dbReference type="ARBA" id="ARBA00023242"/>
    </source>
</evidence>
<dbReference type="InterPro" id="IPR006612">
    <property type="entry name" value="THAP_Znf"/>
</dbReference>
<evidence type="ECO:0000256" key="7">
    <source>
        <dbReference type="ARBA" id="ARBA00023054"/>
    </source>
</evidence>
<dbReference type="GO" id="GO:0005654">
    <property type="term" value="C:nucleoplasm"/>
    <property type="evidence" value="ECO:0007669"/>
    <property type="project" value="UniProtKB-SubCell"/>
</dbReference>
<name>A0A553NCE4_TIGCA</name>
<keyword evidence="10" id="KW-0539">Nucleus</keyword>
<dbReference type="GO" id="GO:0008270">
    <property type="term" value="F:zinc ion binding"/>
    <property type="evidence" value="ECO:0007669"/>
    <property type="project" value="UniProtKB-KW"/>
</dbReference>
<accession>A0A553NCE4</accession>
<dbReference type="AlphaFoldDB" id="A0A553NCE4"/>
<organism evidence="15 16">
    <name type="scientific">Tigriopus californicus</name>
    <name type="common">Marine copepod</name>
    <dbReference type="NCBI Taxonomy" id="6832"/>
    <lineage>
        <taxon>Eukaryota</taxon>
        <taxon>Metazoa</taxon>
        <taxon>Ecdysozoa</taxon>
        <taxon>Arthropoda</taxon>
        <taxon>Crustacea</taxon>
        <taxon>Multicrustacea</taxon>
        <taxon>Hexanauplia</taxon>
        <taxon>Copepoda</taxon>
        <taxon>Harpacticoida</taxon>
        <taxon>Harpacticidae</taxon>
        <taxon>Tigriopus</taxon>
    </lineage>
</organism>
<dbReference type="SUPFAM" id="SSF57716">
    <property type="entry name" value="Glucocorticoid receptor-like (DNA-binding domain)"/>
    <property type="match status" value="1"/>
</dbReference>
<dbReference type="GO" id="GO:0043565">
    <property type="term" value="F:sequence-specific DNA binding"/>
    <property type="evidence" value="ECO:0007669"/>
    <property type="project" value="InterPro"/>
</dbReference>
<dbReference type="Gene3D" id="6.20.210.20">
    <property type="entry name" value="THAP domain"/>
    <property type="match status" value="1"/>
</dbReference>
<feature type="region of interest" description="Disordered" evidence="13">
    <location>
        <begin position="83"/>
        <end position="133"/>
    </location>
</feature>
<feature type="compositionally biased region" description="Basic and acidic residues" evidence="13">
    <location>
        <begin position="107"/>
        <end position="116"/>
    </location>
</feature>
<feature type="domain" description="THAP-type" evidence="14">
    <location>
        <begin position="1"/>
        <end position="84"/>
    </location>
</feature>
<keyword evidence="6" id="KW-0805">Transcription regulation</keyword>
<dbReference type="PANTHER" id="PTHR46600">
    <property type="entry name" value="THAP DOMAIN-CONTAINING"/>
    <property type="match status" value="1"/>
</dbReference>
<evidence type="ECO:0000256" key="13">
    <source>
        <dbReference type="SAM" id="MobiDB-lite"/>
    </source>
</evidence>
<evidence type="ECO:0000256" key="12">
    <source>
        <dbReference type="PROSITE-ProRule" id="PRU00309"/>
    </source>
</evidence>
<dbReference type="SMART" id="SM00980">
    <property type="entry name" value="THAP"/>
    <property type="match status" value="1"/>
</dbReference>
<protein>
    <recommendedName>
        <fullName evidence="14">THAP-type domain-containing protein</fullName>
    </recommendedName>
</protein>
<keyword evidence="5" id="KW-0862">Zinc</keyword>
<dbReference type="SMART" id="SM00692">
    <property type="entry name" value="DM3"/>
    <property type="match status" value="1"/>
</dbReference>
<evidence type="ECO:0000256" key="11">
    <source>
        <dbReference type="ARBA" id="ARBA00023306"/>
    </source>
</evidence>
<evidence type="ECO:0000256" key="5">
    <source>
        <dbReference type="ARBA" id="ARBA00022833"/>
    </source>
</evidence>
<evidence type="ECO:0000256" key="6">
    <source>
        <dbReference type="ARBA" id="ARBA00023015"/>
    </source>
</evidence>
<evidence type="ECO:0000256" key="2">
    <source>
        <dbReference type="ARBA" id="ARBA00006177"/>
    </source>
</evidence>
<dbReference type="STRING" id="6832.A0A553NCE4"/>
<dbReference type="InterPro" id="IPR038441">
    <property type="entry name" value="THAP_Znf_sf"/>
</dbReference>
<keyword evidence="7" id="KW-0175">Coiled coil</keyword>
<dbReference type="EMBL" id="VCGU01000458">
    <property type="protein sequence ID" value="TRY63113.1"/>
    <property type="molecule type" value="Genomic_DNA"/>
</dbReference>
<dbReference type="InterPro" id="IPR026516">
    <property type="entry name" value="THAP1/10"/>
</dbReference>